<dbReference type="OrthoDB" id="5918928at2759"/>
<keyword evidence="5" id="KW-0805">Transcription regulation</keyword>
<dbReference type="EMBL" id="JYDH01000091">
    <property type="protein sequence ID" value="KRY32853.1"/>
    <property type="molecule type" value="Genomic_DNA"/>
</dbReference>
<feature type="compositionally biased region" description="Basic and acidic residues" evidence="10">
    <location>
        <begin position="1001"/>
        <end position="1012"/>
    </location>
</feature>
<sequence length="1684" mass="191000">MIAIISKFINKLQLSNILLVKLTRFTVDDKFSHQSKQKRSPLITYLIIHLTNKLIHYNEVDSLNNLKEESSDEFLAFGYPCKLFDSRGGRDCADESADLIPLHCNRKILVDRFDCRLQLSNLEKYDASKVEQSLLIADRSLEALLDAERYRDFKLTCETPKVENEKRMGTEIYFNYDDLESKPQHGCQPKEEAEGTEDEQKEQFVPPAELKVPVGVTMVCSFTLFFSFCCFSYRDILQPKTVKEGIIIEKTAAFIAEQGSQMEIIVNAKQKSNPQFRFLDWNHPLNKYYKHVLKMIKEKRYTPVVVKKDPAPESESDSDDSSEHYLHPSLMGGAGKTAVAKDTEPLSLPKTSYRLGEENDVYSELFNGLVAVCPQLAAAVSTAKGKETGGSAEGLLLPPPPDLYPVVDRVAAYVARNGPQFEQILRERNDPRFSFIDPSNKYNPYYMALLQNYESENCIARLQQNVQNQFVEGVPMSLNYLSYYGFVPQPPPPPRSTPPPPAVENQEETLNLKKTKTVYSSDHLTSAAASSSVSEKKPTEMGSVGPVCFTIKAKNQEETCSMVDKANLDAHQDETINLSLQSDSDVLMSDCAEKFDCKFVDGSGDGTESTVKSVDEYMRREITAFPEVGKKEQKNVEEDLNLKRARRYRAKKFVDEFAKKIRKREKSCVDEEKVKKHGHISEGELCDSESSESTLIGPSSNACYGSEKKKKKKKKKEEESKGRLMNFDKLPLSYAKCMKLNERSRSRRRRRSKSSSHSRHRRSTEDRRRRRSRSRKRTSRSRSSRSTTSTRRYYSSRHRRSRSIAKMFVDQPEQLKNWLINTLSPLYHLKLYTKHLVVIEFLCSRCDADPAALAKYVMALLKKDKAEADLKHFCLDQLDVFLQKETKKFVDELFLALKSKVYIVTDKESQSTSTKEVPKKRSLEPSRNEKPSADEHLKSRRVDSHSGSRPVRRYGSSPKARSKSSERSKGKGDATSISQNKASSSTVRDRVKAHWSPSNNKEQRKSTHKDSNEAVGNAENDSVQSIRSEKEKRKKARCRDYDEKGYCMLGDNCVYDHGPDPVVVEDVALSSMIPMKDGTGRSNKSLPTPPPNFSVPPPGYVPIPPPPPGVDSNFQTEGYNPEAPSLTSASTGTAVPLPPPYTQPPPPIWAQPPPVLRPFGPRQIASYAQLRVSFPRARQLITLSEDRTNFDNFSQSTIRTQHKSVGQINLRKRAAVDQINRQNRTLEVRRIPQPLNTITKLNEHFSQFGHITNIEVCYEGDPQAALITYMTRPQALAAYKSTDPILNNRFIRVFWHNQKDGTAVDDTGTSDQSSRPARIPIRDRLELPVKSSSNGTSSHEEAIFKAETNATAANAGSDTVSTTMNKNLQMDGDAFATKSVRLVHNADAEVKNPVANVAASKGENTKRILKKRLELQRAETELFNRQLEQEKLLLKKLEDCKDQTTKELIIKTLKKLEISLMATKKNLESRDFSKFVKRSKTEVQRDVLDAELELITKKKAGEDITEIAVRLQNLRKEMQHLNDTESNNKHCRNSAYRPERNRRIPRSAVLDLRSRSILITDFCMEHKDALIEHLQQFGTLRDIDFYPLTDPAVGKVIASFYDRKEAERAFTDGKLFKDQLLNMTWAVEDKDAMAAALSAGSKSDLSAKALLKTLDPPDDDDDDDDDLFEENEREEVEEEEQQLA</sequence>
<feature type="compositionally biased region" description="Low complexity" evidence="10">
    <location>
        <begin position="784"/>
        <end position="793"/>
    </location>
</feature>
<feature type="zinc finger region" description="C3H1-type" evidence="8">
    <location>
        <begin position="1032"/>
        <end position="1060"/>
    </location>
</feature>
<keyword evidence="6" id="KW-0804">Transcription</keyword>
<proteinExistence type="predicted"/>
<feature type="region of interest" description="Disordered" evidence="10">
    <location>
        <begin position="306"/>
        <end position="327"/>
    </location>
</feature>
<gene>
    <name evidence="13" type="primary">swp-1</name>
    <name evidence="13" type="ORF">T01_14469</name>
</gene>
<dbReference type="InterPro" id="IPR019147">
    <property type="entry name" value="SWAP_N_domain"/>
</dbReference>
<reference evidence="13 14" key="1">
    <citation type="submission" date="2015-01" db="EMBL/GenBank/DDBJ databases">
        <title>Evolution of Trichinella species and genotypes.</title>
        <authorList>
            <person name="Korhonen P.K."/>
            <person name="Edoardo P."/>
            <person name="Giuseppe L.R."/>
            <person name="Gasser R.B."/>
        </authorList>
    </citation>
    <scope>NUCLEOTIDE SEQUENCE [LARGE SCALE GENOMIC DNA]</scope>
    <source>
        <strain evidence="13">ISS3</strain>
    </source>
</reference>
<evidence type="ECO:0000256" key="8">
    <source>
        <dbReference type="PROSITE-ProRule" id="PRU00723"/>
    </source>
</evidence>
<dbReference type="GO" id="GO:0008270">
    <property type="term" value="F:zinc ion binding"/>
    <property type="evidence" value="ECO:0007669"/>
    <property type="project" value="UniProtKB-KW"/>
</dbReference>
<feature type="region of interest" description="Disordered" evidence="10">
    <location>
        <begin position="1649"/>
        <end position="1684"/>
    </location>
</feature>
<keyword evidence="14" id="KW-1185">Reference proteome</keyword>
<feature type="compositionally biased region" description="Polar residues" evidence="10">
    <location>
        <begin position="691"/>
        <end position="703"/>
    </location>
</feature>
<dbReference type="SUPFAM" id="SSF109905">
    <property type="entry name" value="Surp module (SWAP domain)"/>
    <property type="match status" value="2"/>
</dbReference>
<comment type="caution">
    <text evidence="13">The sequence shown here is derived from an EMBL/GenBank/DDBJ whole genome shotgun (WGS) entry which is preliminary data.</text>
</comment>
<evidence type="ECO:0000256" key="1">
    <source>
        <dbReference type="ARBA" id="ARBA00022723"/>
    </source>
</evidence>
<dbReference type="SMART" id="SM00648">
    <property type="entry name" value="SWAP"/>
    <property type="match status" value="2"/>
</dbReference>
<dbReference type="Pfam" id="PF00642">
    <property type="entry name" value="zf-CCCH"/>
    <property type="match status" value="1"/>
</dbReference>
<accession>A0A0V1B782</accession>
<feature type="region of interest" description="Disordered" evidence="10">
    <location>
        <begin position="180"/>
        <end position="204"/>
    </location>
</feature>
<dbReference type="PANTHER" id="PTHR14398:SF0">
    <property type="entry name" value="ZINC FINGER PROTEIN SWM"/>
    <property type="match status" value="1"/>
</dbReference>
<dbReference type="PANTHER" id="PTHR14398">
    <property type="entry name" value="RNA RECOGNITION RRM/RNP DOMAIN"/>
    <property type="match status" value="1"/>
</dbReference>
<dbReference type="SMART" id="SM00360">
    <property type="entry name" value="RRM"/>
    <property type="match status" value="1"/>
</dbReference>
<dbReference type="InterPro" id="IPR000504">
    <property type="entry name" value="RRM_dom"/>
</dbReference>
<evidence type="ECO:0000256" key="9">
    <source>
        <dbReference type="SAM" id="Coils"/>
    </source>
</evidence>
<evidence type="ECO:0000256" key="7">
    <source>
        <dbReference type="ARBA" id="ARBA00043866"/>
    </source>
</evidence>
<dbReference type="InterPro" id="IPR012677">
    <property type="entry name" value="Nucleotide-bd_a/b_plait_sf"/>
</dbReference>
<dbReference type="SUPFAM" id="SSF90229">
    <property type="entry name" value="CCCH zinc finger"/>
    <property type="match status" value="1"/>
</dbReference>
<dbReference type="Gene3D" id="3.30.70.330">
    <property type="match status" value="1"/>
</dbReference>
<organism evidence="13 14">
    <name type="scientific">Trichinella spiralis</name>
    <name type="common">Trichina worm</name>
    <dbReference type="NCBI Taxonomy" id="6334"/>
    <lineage>
        <taxon>Eukaryota</taxon>
        <taxon>Metazoa</taxon>
        <taxon>Ecdysozoa</taxon>
        <taxon>Nematoda</taxon>
        <taxon>Enoplea</taxon>
        <taxon>Dorylaimia</taxon>
        <taxon>Trichinellida</taxon>
        <taxon>Trichinellidae</taxon>
        <taxon>Trichinella</taxon>
    </lineage>
</organism>
<feature type="coiled-coil region" evidence="9">
    <location>
        <begin position="1497"/>
        <end position="1524"/>
    </location>
</feature>
<feature type="compositionally biased region" description="Polar residues" evidence="10">
    <location>
        <begin position="975"/>
        <end position="986"/>
    </location>
</feature>
<dbReference type="GO" id="GO:0006396">
    <property type="term" value="P:RNA processing"/>
    <property type="evidence" value="ECO:0007669"/>
    <property type="project" value="InterPro"/>
</dbReference>
<evidence type="ECO:0000313" key="13">
    <source>
        <dbReference type="EMBL" id="KRY32853.1"/>
    </source>
</evidence>
<feature type="region of interest" description="Disordered" evidence="10">
    <location>
        <begin position="679"/>
        <end position="724"/>
    </location>
</feature>
<name>A0A0V1B782_TRISP</name>
<dbReference type="Pfam" id="PF09750">
    <property type="entry name" value="DRY_EERY"/>
    <property type="match status" value="1"/>
</dbReference>
<dbReference type="FunFam" id="3.30.70.330:FF:000208">
    <property type="entry name" value="RNA-binding protein 27 isoform X2"/>
    <property type="match status" value="1"/>
</dbReference>
<feature type="domain" description="SURP motif" evidence="12">
    <location>
        <begin position="247"/>
        <end position="289"/>
    </location>
</feature>
<feature type="compositionally biased region" description="Basic and acidic residues" evidence="10">
    <location>
        <begin position="180"/>
        <end position="193"/>
    </location>
</feature>
<dbReference type="Pfam" id="PF01480">
    <property type="entry name" value="PWI"/>
    <property type="match status" value="1"/>
</dbReference>
<keyword evidence="4" id="KW-0694">RNA-binding</keyword>
<feature type="compositionally biased region" description="Basic and acidic residues" evidence="10">
    <location>
        <begin position="916"/>
        <end position="946"/>
    </location>
</feature>
<dbReference type="CDD" id="cd12257">
    <property type="entry name" value="RRM1_RBM26_like"/>
    <property type="match status" value="1"/>
</dbReference>
<feature type="compositionally biased region" description="Acidic residues" evidence="10">
    <location>
        <begin position="1656"/>
        <end position="1684"/>
    </location>
</feature>
<dbReference type="STRING" id="6334.A0A0V1B782"/>
<dbReference type="InterPro" id="IPR035967">
    <property type="entry name" value="SWAP/Surp_sf"/>
</dbReference>
<feature type="region of interest" description="Disordered" evidence="10">
    <location>
        <begin position="1109"/>
        <end position="1145"/>
    </location>
</feature>
<dbReference type="Pfam" id="PF01805">
    <property type="entry name" value="Surp"/>
    <property type="match status" value="2"/>
</dbReference>
<feature type="compositionally biased region" description="Basic residues" evidence="10">
    <location>
        <begin position="745"/>
        <end position="783"/>
    </location>
</feature>
<evidence type="ECO:0000256" key="4">
    <source>
        <dbReference type="ARBA" id="ARBA00022884"/>
    </source>
</evidence>
<comment type="function">
    <text evidence="7">May be involved in the turnover of nuclear polyadenylated (pA+) RNA.</text>
</comment>
<feature type="region of interest" description="Disordered" evidence="10">
    <location>
        <begin position="1301"/>
        <end position="1320"/>
    </location>
</feature>
<evidence type="ECO:0000259" key="11">
    <source>
        <dbReference type="PROSITE" id="PS50103"/>
    </source>
</evidence>
<dbReference type="InterPro" id="IPR002483">
    <property type="entry name" value="PWI_dom"/>
</dbReference>
<evidence type="ECO:0000259" key="12">
    <source>
        <dbReference type="PROSITE" id="PS50128"/>
    </source>
</evidence>
<keyword evidence="1 8" id="KW-0479">Metal-binding</keyword>
<evidence type="ECO:0000256" key="3">
    <source>
        <dbReference type="ARBA" id="ARBA00022833"/>
    </source>
</evidence>
<dbReference type="InterPro" id="IPR035979">
    <property type="entry name" value="RBD_domain_sf"/>
</dbReference>
<feature type="compositionally biased region" description="Pro residues" evidence="10">
    <location>
        <begin position="1136"/>
        <end position="1145"/>
    </location>
</feature>
<dbReference type="InterPro" id="IPR000571">
    <property type="entry name" value="Znf_CCCH"/>
</dbReference>
<feature type="region of interest" description="Disordered" evidence="10">
    <location>
        <begin position="908"/>
        <end position="1038"/>
    </location>
</feature>
<protein>
    <submittedName>
        <fullName evidence="13">RNA-binding protein 26</fullName>
    </submittedName>
</protein>
<evidence type="ECO:0000256" key="5">
    <source>
        <dbReference type="ARBA" id="ARBA00023015"/>
    </source>
</evidence>
<feature type="compositionally biased region" description="Basic and acidic residues" evidence="10">
    <location>
        <begin position="963"/>
        <end position="972"/>
    </location>
</feature>
<dbReference type="SMART" id="SM01141">
    <property type="entry name" value="DRY_EERY"/>
    <property type="match status" value="1"/>
</dbReference>
<dbReference type="InterPro" id="IPR000061">
    <property type="entry name" value="Surp"/>
</dbReference>
<dbReference type="SMART" id="SM00356">
    <property type="entry name" value="ZnF_C3H1"/>
    <property type="match status" value="1"/>
</dbReference>
<dbReference type="PROSITE" id="PS50128">
    <property type="entry name" value="SURP"/>
    <property type="match status" value="2"/>
</dbReference>
<keyword evidence="9" id="KW-0175">Coiled coil</keyword>
<dbReference type="GO" id="GO:0005634">
    <property type="term" value="C:nucleus"/>
    <property type="evidence" value="ECO:0007669"/>
    <property type="project" value="TreeGrafter"/>
</dbReference>
<evidence type="ECO:0000256" key="10">
    <source>
        <dbReference type="SAM" id="MobiDB-lite"/>
    </source>
</evidence>
<keyword evidence="2 8" id="KW-0863">Zinc-finger</keyword>
<feature type="domain" description="SURP motif" evidence="12">
    <location>
        <begin position="406"/>
        <end position="446"/>
    </location>
</feature>
<feature type="domain" description="C3H1-type" evidence="11">
    <location>
        <begin position="1032"/>
        <end position="1060"/>
    </location>
</feature>
<dbReference type="SUPFAM" id="SSF54928">
    <property type="entry name" value="RNA-binding domain, RBD"/>
    <property type="match status" value="2"/>
</dbReference>
<keyword evidence="3 8" id="KW-0862">Zinc</keyword>
<feature type="coiled-coil region" evidence="9">
    <location>
        <begin position="1410"/>
        <end position="1447"/>
    </location>
</feature>
<feature type="region of interest" description="Disordered" evidence="10">
    <location>
        <begin position="739"/>
        <end position="798"/>
    </location>
</feature>
<evidence type="ECO:0000313" key="14">
    <source>
        <dbReference type="Proteomes" id="UP000054776"/>
    </source>
</evidence>
<dbReference type="InterPro" id="IPR036855">
    <property type="entry name" value="Znf_CCCH_sf"/>
</dbReference>
<dbReference type="PROSITE" id="PS50103">
    <property type="entry name" value="ZF_C3H1"/>
    <property type="match status" value="1"/>
</dbReference>
<dbReference type="InParanoid" id="A0A0V1B782"/>
<evidence type="ECO:0000256" key="2">
    <source>
        <dbReference type="ARBA" id="ARBA00022771"/>
    </source>
</evidence>
<dbReference type="Gene3D" id="1.10.10.790">
    <property type="entry name" value="Surp module"/>
    <property type="match status" value="2"/>
</dbReference>
<evidence type="ECO:0000256" key="6">
    <source>
        <dbReference type="ARBA" id="ARBA00023163"/>
    </source>
</evidence>
<dbReference type="InterPro" id="IPR045137">
    <property type="entry name" value="RBM26/27"/>
</dbReference>
<dbReference type="GO" id="GO:0003723">
    <property type="term" value="F:RNA binding"/>
    <property type="evidence" value="ECO:0007669"/>
    <property type="project" value="UniProtKB-KW"/>
</dbReference>
<dbReference type="Proteomes" id="UP000054776">
    <property type="component" value="Unassembled WGS sequence"/>
</dbReference>